<evidence type="ECO:0000313" key="3">
    <source>
        <dbReference type="Proteomes" id="UP000256970"/>
    </source>
</evidence>
<feature type="signal peptide" evidence="1">
    <location>
        <begin position="1"/>
        <end position="22"/>
    </location>
</feature>
<organism evidence="2 3">
    <name type="scientific">Tetradesmus obliquus</name>
    <name type="common">Green alga</name>
    <name type="synonym">Acutodesmus obliquus</name>
    <dbReference type="NCBI Taxonomy" id="3088"/>
    <lineage>
        <taxon>Eukaryota</taxon>
        <taxon>Viridiplantae</taxon>
        <taxon>Chlorophyta</taxon>
        <taxon>core chlorophytes</taxon>
        <taxon>Chlorophyceae</taxon>
        <taxon>CS clade</taxon>
        <taxon>Sphaeropleales</taxon>
        <taxon>Scenedesmaceae</taxon>
        <taxon>Tetradesmus</taxon>
    </lineage>
</organism>
<reference evidence="2 3" key="1">
    <citation type="submission" date="2016-10" db="EMBL/GenBank/DDBJ databases">
        <authorList>
            <person name="Cai Z."/>
        </authorList>
    </citation>
    <scope>NUCLEOTIDE SEQUENCE [LARGE SCALE GENOMIC DNA]</scope>
</reference>
<dbReference type="AlphaFoldDB" id="A0A383WHP8"/>
<keyword evidence="3" id="KW-1185">Reference proteome</keyword>
<feature type="chain" id="PRO_5017029275" description="4Fe-4S ferredoxin-type domain-containing protein" evidence="1">
    <location>
        <begin position="23"/>
        <end position="281"/>
    </location>
</feature>
<accession>A0A383WHP8</accession>
<dbReference type="Proteomes" id="UP000256970">
    <property type="component" value="Unassembled WGS sequence"/>
</dbReference>
<evidence type="ECO:0008006" key="4">
    <source>
        <dbReference type="Google" id="ProtNLM"/>
    </source>
</evidence>
<evidence type="ECO:0000313" key="2">
    <source>
        <dbReference type="EMBL" id="SZX76978.1"/>
    </source>
</evidence>
<evidence type="ECO:0000256" key="1">
    <source>
        <dbReference type="SAM" id="SignalP"/>
    </source>
</evidence>
<keyword evidence="1" id="KW-0732">Signal</keyword>
<protein>
    <recommendedName>
        <fullName evidence="4">4Fe-4S ferredoxin-type domain-containing protein</fullName>
    </recommendedName>
</protein>
<dbReference type="EMBL" id="FNXT01001270">
    <property type="protein sequence ID" value="SZX76978.1"/>
    <property type="molecule type" value="Genomic_DNA"/>
</dbReference>
<name>A0A383WHP8_TETOB</name>
<sequence length="281" mass="29276">MMSRKFLCLALVALAFCSSTHAFAAVADGDASELSSTGHVIMTMANPSAPPAATAAEPKVLLSLPRLSLDLDITGKKVPLLSVADAPCKKLCKNKCEINMEKTCLNVTLPKKVSQPCPACPACSQDCKLGSKTITKKFCEKRCKPSLDLTLPALHLPKLPTTLPASANPSTPPAAVQAAAASQDAQGLAGSAISALQGLVADKLPKLDVDVACRDVCIEVPIVLPELECSESSKVVEKCTVVPEKSCKEECVCLPQKSLTLSLPKKPALSVSASVDSKIDG</sequence>
<gene>
    <name evidence="2" type="ORF">BQ4739_LOCUS17339</name>
</gene>
<proteinExistence type="predicted"/>